<evidence type="ECO:0000313" key="2">
    <source>
        <dbReference type="Proteomes" id="UP000077266"/>
    </source>
</evidence>
<dbReference type="AlphaFoldDB" id="A0A165DHA7"/>
<reference evidence="1 2" key="1">
    <citation type="journal article" date="2016" name="Mol. Biol. Evol.">
        <title>Comparative Genomics of Early-Diverging Mushroom-Forming Fungi Provides Insights into the Origins of Lignocellulose Decay Capabilities.</title>
        <authorList>
            <person name="Nagy L.G."/>
            <person name="Riley R."/>
            <person name="Tritt A."/>
            <person name="Adam C."/>
            <person name="Daum C."/>
            <person name="Floudas D."/>
            <person name="Sun H."/>
            <person name="Yadav J.S."/>
            <person name="Pangilinan J."/>
            <person name="Larsson K.H."/>
            <person name="Matsuura K."/>
            <person name="Barry K."/>
            <person name="Labutti K."/>
            <person name="Kuo R."/>
            <person name="Ohm R.A."/>
            <person name="Bhattacharya S.S."/>
            <person name="Shirouzu T."/>
            <person name="Yoshinaga Y."/>
            <person name="Martin F.M."/>
            <person name="Grigoriev I.V."/>
            <person name="Hibbett D.S."/>
        </authorList>
    </citation>
    <scope>NUCLEOTIDE SEQUENCE [LARGE SCALE GENOMIC DNA]</scope>
    <source>
        <strain evidence="1 2">HHB12029</strain>
    </source>
</reference>
<gene>
    <name evidence="1" type="ORF">EXIGLDRAFT_776410</name>
</gene>
<accession>A0A165DHA7</accession>
<dbReference type="OrthoDB" id="333905at2759"/>
<dbReference type="InParanoid" id="A0A165DHA7"/>
<sequence length="141" mass="15376">MKYQLMRLLEQVDAIERNGHDTALDSNNAFTMESSKEAGFTIQLYVVDDFLVASPALNVDLDASQLLGDPTVLAQSLLVDELEALHQGDELTTDFLRQSDMVNFPPVTSDATYTIAVQDNASTPAPVEVIAVDGYPTSVRL</sequence>
<proteinExistence type="predicted"/>
<dbReference type="Proteomes" id="UP000077266">
    <property type="component" value="Unassembled WGS sequence"/>
</dbReference>
<keyword evidence="2" id="KW-1185">Reference proteome</keyword>
<evidence type="ECO:0000313" key="1">
    <source>
        <dbReference type="EMBL" id="KZV84530.1"/>
    </source>
</evidence>
<name>A0A165DHA7_EXIGL</name>
<dbReference type="EMBL" id="KV426220">
    <property type="protein sequence ID" value="KZV84530.1"/>
    <property type="molecule type" value="Genomic_DNA"/>
</dbReference>
<organism evidence="1 2">
    <name type="scientific">Exidia glandulosa HHB12029</name>
    <dbReference type="NCBI Taxonomy" id="1314781"/>
    <lineage>
        <taxon>Eukaryota</taxon>
        <taxon>Fungi</taxon>
        <taxon>Dikarya</taxon>
        <taxon>Basidiomycota</taxon>
        <taxon>Agaricomycotina</taxon>
        <taxon>Agaricomycetes</taxon>
        <taxon>Auriculariales</taxon>
        <taxon>Exidiaceae</taxon>
        <taxon>Exidia</taxon>
    </lineage>
</organism>
<protein>
    <submittedName>
        <fullName evidence="1">Uncharacterized protein</fullName>
    </submittedName>
</protein>